<dbReference type="Proteomes" id="UP000812287">
    <property type="component" value="Unassembled WGS sequence"/>
</dbReference>
<dbReference type="EMBL" id="MU250526">
    <property type="protein sequence ID" value="KAG7450847.1"/>
    <property type="molecule type" value="Genomic_DNA"/>
</dbReference>
<evidence type="ECO:0000313" key="2">
    <source>
        <dbReference type="Proteomes" id="UP000812287"/>
    </source>
</evidence>
<organism evidence="1 2">
    <name type="scientific">Guyanagaster necrorhizus</name>
    <dbReference type="NCBI Taxonomy" id="856835"/>
    <lineage>
        <taxon>Eukaryota</taxon>
        <taxon>Fungi</taxon>
        <taxon>Dikarya</taxon>
        <taxon>Basidiomycota</taxon>
        <taxon>Agaricomycotina</taxon>
        <taxon>Agaricomycetes</taxon>
        <taxon>Agaricomycetidae</taxon>
        <taxon>Agaricales</taxon>
        <taxon>Marasmiineae</taxon>
        <taxon>Physalacriaceae</taxon>
        <taxon>Guyanagaster</taxon>
    </lineage>
</organism>
<reference evidence="1" key="1">
    <citation type="submission" date="2020-11" db="EMBL/GenBank/DDBJ databases">
        <title>Adaptations for nitrogen fixation in a non-lichenized fungal sporocarp promotes dispersal by wood-feeding termites.</title>
        <authorList>
            <consortium name="DOE Joint Genome Institute"/>
            <person name="Koch R.A."/>
            <person name="Yoon G."/>
            <person name="Arayal U."/>
            <person name="Lail K."/>
            <person name="Amirebrahimi M."/>
            <person name="Labutti K."/>
            <person name="Lipzen A."/>
            <person name="Riley R."/>
            <person name="Barry K."/>
            <person name="Henrissat B."/>
            <person name="Grigoriev I.V."/>
            <person name="Herr J.R."/>
            <person name="Aime M.C."/>
        </authorList>
    </citation>
    <scope>NUCLEOTIDE SEQUENCE</scope>
    <source>
        <strain evidence="1">MCA 3950</strain>
    </source>
</reference>
<dbReference type="AlphaFoldDB" id="A0A9P8AYE6"/>
<evidence type="ECO:0000313" key="1">
    <source>
        <dbReference type="EMBL" id="KAG7450847.1"/>
    </source>
</evidence>
<dbReference type="GeneID" id="66099049"/>
<evidence type="ECO:0008006" key="3">
    <source>
        <dbReference type="Google" id="ProtNLM"/>
    </source>
</evidence>
<accession>A0A9P8AYE6</accession>
<sequence length="388" mass="43397">MATWMPKTFRKILLDIFSQAIPSAVVNPFNPIAGPWTLSRVCKKWNSIITSYAPLWMNITIDTSPGAINVQKPYRSLIDVLKYSQDRPLSIHFVEGEESMPSVTHMLLCILMKHAPRWKDLDFTLSNSETAAAFDANVTPMSNNNTTLFSAHPSAGDPRILRSIIAPKLEEVHVQLFNKDFQEVILHALLFLIKRSGCFLRKITVGDCIPVVNKFISILQASPNLEELALSFTVWNDRTDSCLLETLPSIHVKGGEEGEGEEQTLVPRLTKLNIIVQHKHKSRTVPSISFLRDPLINAVENRWDHQVAGVARLVSVEVRAAVLVKQDMVVSPGAGNVERWSRLKEGGMGMLFHVIGGKADEECPPANSCMMRVDPDPTRPAYLQRVYV</sequence>
<keyword evidence="2" id="KW-1185">Reference proteome</keyword>
<name>A0A9P8AYE6_9AGAR</name>
<comment type="caution">
    <text evidence="1">The sequence shown here is derived from an EMBL/GenBank/DDBJ whole genome shotgun (WGS) entry which is preliminary data.</text>
</comment>
<gene>
    <name evidence="1" type="ORF">BT62DRAFT_1001662</name>
</gene>
<proteinExistence type="predicted"/>
<protein>
    <recommendedName>
        <fullName evidence="3">F-box domain-containing protein</fullName>
    </recommendedName>
</protein>
<dbReference type="OrthoDB" id="2919247at2759"/>
<dbReference type="RefSeq" id="XP_043044347.1">
    <property type="nucleotide sequence ID" value="XM_043176762.1"/>
</dbReference>